<dbReference type="PANTHER" id="PTHR10963:SF55">
    <property type="entry name" value="GLYCOSIDE HYDROLASE FAMILY 16 PROTEIN"/>
    <property type="match status" value="1"/>
</dbReference>
<dbReference type="RefSeq" id="WP_118925460.1">
    <property type="nucleotide sequence ID" value="NZ_QXGH01000015.1"/>
</dbReference>
<dbReference type="GO" id="GO:0005975">
    <property type="term" value="P:carbohydrate metabolic process"/>
    <property type="evidence" value="ECO:0007669"/>
    <property type="project" value="InterPro"/>
</dbReference>
<keyword evidence="4" id="KW-0378">Hydrolase</keyword>
<comment type="similarity">
    <text evidence="1">Belongs to the glycosyl hydrolase 16 family.</text>
</comment>
<dbReference type="PANTHER" id="PTHR10963">
    <property type="entry name" value="GLYCOSYL HYDROLASE-RELATED"/>
    <property type="match status" value="1"/>
</dbReference>
<keyword evidence="5" id="KW-1185">Reference proteome</keyword>
<dbReference type="SUPFAM" id="SSF49899">
    <property type="entry name" value="Concanavalin A-like lectins/glucanases"/>
    <property type="match status" value="1"/>
</dbReference>
<dbReference type="CDD" id="cd08023">
    <property type="entry name" value="GH16_laminarinase_like"/>
    <property type="match status" value="1"/>
</dbReference>
<dbReference type="PROSITE" id="PS51762">
    <property type="entry name" value="GH16_2"/>
    <property type="match status" value="1"/>
</dbReference>
<feature type="signal peptide" evidence="2">
    <location>
        <begin position="1"/>
        <end position="30"/>
    </location>
</feature>
<comment type="caution">
    <text evidence="4">The sequence shown here is derived from an EMBL/GenBank/DDBJ whole genome shotgun (WGS) entry which is preliminary data.</text>
</comment>
<dbReference type="InterPro" id="IPR050546">
    <property type="entry name" value="Glycosyl_Hydrlase_16"/>
</dbReference>
<organism evidence="4 5">
    <name type="scientific">Nocardioides immobilis</name>
    <dbReference type="NCBI Taxonomy" id="2049295"/>
    <lineage>
        <taxon>Bacteria</taxon>
        <taxon>Bacillati</taxon>
        <taxon>Actinomycetota</taxon>
        <taxon>Actinomycetes</taxon>
        <taxon>Propionibacteriales</taxon>
        <taxon>Nocardioidaceae</taxon>
        <taxon>Nocardioides</taxon>
    </lineage>
</organism>
<dbReference type="EMBL" id="QXGH01000015">
    <property type="protein sequence ID" value="RHW26894.1"/>
    <property type="molecule type" value="Genomic_DNA"/>
</dbReference>
<keyword evidence="2" id="KW-0732">Signal</keyword>
<feature type="domain" description="GH16" evidence="3">
    <location>
        <begin position="25"/>
        <end position="300"/>
    </location>
</feature>
<dbReference type="GO" id="GO:0004553">
    <property type="term" value="F:hydrolase activity, hydrolyzing O-glycosyl compounds"/>
    <property type="evidence" value="ECO:0007669"/>
    <property type="project" value="InterPro"/>
</dbReference>
<dbReference type="OrthoDB" id="3250776at2"/>
<dbReference type="InterPro" id="IPR000757">
    <property type="entry name" value="Beta-glucanase-like"/>
</dbReference>
<evidence type="ECO:0000256" key="1">
    <source>
        <dbReference type="ARBA" id="ARBA00006865"/>
    </source>
</evidence>
<name>A0A417Y2X5_9ACTN</name>
<evidence type="ECO:0000256" key="2">
    <source>
        <dbReference type="SAM" id="SignalP"/>
    </source>
</evidence>
<dbReference type="Proteomes" id="UP000283644">
    <property type="component" value="Unassembled WGS sequence"/>
</dbReference>
<sequence length="300" mass="34398">MRKTVGTLQRLLIGATLVGAAALAPLPAGAPTEPAAASVLARDACGPILKKWNGTRWRCSFVDNFNGRQLDRDKWGVQESQRSRFSTGMTCYMDSPKNIKVRQGKLRLITLKRSWLLCGAYKAFITRFTGGMIGTKGHFSQTYGRFEIRAKFPPTKEGGLHGGFWMYPIEKTYGQWPESGEMDVAEWWSYTPHVVLSALHYDGRTKAEDSSKRCRTRTPARFHRYSVLWRPTMMRFYIDGRECFRRAWEPDAPQKRPQPFDHPFSMILNMGVTEYTRDAKITNKTEFPSAFVVDYAKAWR</sequence>
<dbReference type="Gene3D" id="2.60.120.200">
    <property type="match status" value="1"/>
</dbReference>
<evidence type="ECO:0000313" key="5">
    <source>
        <dbReference type="Proteomes" id="UP000283644"/>
    </source>
</evidence>
<accession>A0A417Y2X5</accession>
<protein>
    <submittedName>
        <fullName evidence="4">Glycoside hydrolase family 16 protein</fullName>
    </submittedName>
</protein>
<gene>
    <name evidence="4" type="ORF">D0Z08_11925</name>
</gene>
<reference evidence="4 5" key="1">
    <citation type="submission" date="2018-09" db="EMBL/GenBank/DDBJ databases">
        <title>Genome sequencing of Nocardioides immobilis CCTCC AB 2017083 for comparison to Nocardioides silvaticus.</title>
        <authorList>
            <person name="Li C."/>
            <person name="Wang G."/>
        </authorList>
    </citation>
    <scope>NUCLEOTIDE SEQUENCE [LARGE SCALE GENOMIC DNA]</scope>
    <source>
        <strain evidence="4 5">CCTCC AB 2017083</strain>
    </source>
</reference>
<proteinExistence type="inferred from homology"/>
<evidence type="ECO:0000259" key="3">
    <source>
        <dbReference type="PROSITE" id="PS51762"/>
    </source>
</evidence>
<feature type="chain" id="PRO_5019550231" evidence="2">
    <location>
        <begin position="31"/>
        <end position="300"/>
    </location>
</feature>
<dbReference type="AlphaFoldDB" id="A0A417Y2X5"/>
<dbReference type="InterPro" id="IPR013320">
    <property type="entry name" value="ConA-like_dom_sf"/>
</dbReference>
<dbReference type="Pfam" id="PF00722">
    <property type="entry name" value="Glyco_hydro_16"/>
    <property type="match status" value="1"/>
</dbReference>
<evidence type="ECO:0000313" key="4">
    <source>
        <dbReference type="EMBL" id="RHW26894.1"/>
    </source>
</evidence>